<keyword evidence="3" id="KW-1185">Reference proteome</keyword>
<organism evidence="2 3">
    <name type="scientific">Halomonas salifodinae</name>
    <dbReference type="NCBI Taxonomy" id="438745"/>
    <lineage>
        <taxon>Bacteria</taxon>
        <taxon>Pseudomonadati</taxon>
        <taxon>Pseudomonadota</taxon>
        <taxon>Gammaproteobacteria</taxon>
        <taxon>Oceanospirillales</taxon>
        <taxon>Halomonadaceae</taxon>
        <taxon>Halomonas</taxon>
    </lineage>
</organism>
<evidence type="ECO:0000313" key="2">
    <source>
        <dbReference type="EMBL" id="MFC7089951.1"/>
    </source>
</evidence>
<sequence>MKDYNIKNENDNNEDENTSEEDESNNKVGGFYRGFYLHGQNKGGYAMGLEQYESRIRKKIIKLKSEKKNATDDEHKESIEKEILFLKTRLLNNTDNAIYNYLTNRVSKHNVVNMNRVEKTQKAIAEKLGLNTTVVSTSFKKLRELHVIDFEKQGNNFHKIFISPRILWKKDVNFHRKVIWDLDNLGGNSNFRRDPFEVDPDYLKPPKKKKAA</sequence>
<evidence type="ECO:0000313" key="3">
    <source>
        <dbReference type="Proteomes" id="UP001596411"/>
    </source>
</evidence>
<comment type="caution">
    <text evidence="2">The sequence shown here is derived from an EMBL/GenBank/DDBJ whole genome shotgun (WGS) entry which is preliminary data.</text>
</comment>
<protein>
    <recommendedName>
        <fullName evidence="4">Plasmid replication protein RepL domain-containing protein</fullName>
    </recommendedName>
</protein>
<evidence type="ECO:0008006" key="4">
    <source>
        <dbReference type="Google" id="ProtNLM"/>
    </source>
</evidence>
<feature type="region of interest" description="Disordered" evidence="1">
    <location>
        <begin position="1"/>
        <end position="26"/>
    </location>
</feature>
<dbReference type="Proteomes" id="UP001596411">
    <property type="component" value="Unassembled WGS sequence"/>
</dbReference>
<dbReference type="RefSeq" id="WP_346062376.1">
    <property type="nucleotide sequence ID" value="NZ_BAAADR010000010.1"/>
</dbReference>
<proteinExistence type="predicted"/>
<gene>
    <name evidence="2" type="ORF">ACFQH5_10390</name>
</gene>
<dbReference type="EMBL" id="JBHSZP010000016">
    <property type="protein sequence ID" value="MFC7089951.1"/>
    <property type="molecule type" value="Genomic_DNA"/>
</dbReference>
<feature type="compositionally biased region" description="Basic and acidic residues" evidence="1">
    <location>
        <begin position="1"/>
        <end position="10"/>
    </location>
</feature>
<evidence type="ECO:0000256" key="1">
    <source>
        <dbReference type="SAM" id="MobiDB-lite"/>
    </source>
</evidence>
<accession>A0ABW2F0K3</accession>
<feature type="compositionally biased region" description="Acidic residues" evidence="1">
    <location>
        <begin position="11"/>
        <end position="23"/>
    </location>
</feature>
<reference evidence="3" key="1">
    <citation type="journal article" date="2019" name="Int. J. Syst. Evol. Microbiol.">
        <title>The Global Catalogue of Microorganisms (GCM) 10K type strain sequencing project: providing services to taxonomists for standard genome sequencing and annotation.</title>
        <authorList>
            <consortium name="The Broad Institute Genomics Platform"/>
            <consortium name="The Broad Institute Genome Sequencing Center for Infectious Disease"/>
            <person name="Wu L."/>
            <person name="Ma J."/>
        </authorList>
    </citation>
    <scope>NUCLEOTIDE SEQUENCE [LARGE SCALE GENOMIC DNA]</scope>
    <source>
        <strain evidence="3">CGMCC 1.13666</strain>
    </source>
</reference>
<name>A0ABW2F0K3_9GAMM</name>